<dbReference type="AlphaFoldDB" id="A0A9P6H9N9"/>
<name>A0A9P6H9N9_9AGAM</name>
<accession>A0A9P6H9N9</accession>
<organism evidence="2 3">
    <name type="scientific">Thelephora terrestris</name>
    <dbReference type="NCBI Taxonomy" id="56493"/>
    <lineage>
        <taxon>Eukaryota</taxon>
        <taxon>Fungi</taxon>
        <taxon>Dikarya</taxon>
        <taxon>Basidiomycota</taxon>
        <taxon>Agaricomycotina</taxon>
        <taxon>Agaricomycetes</taxon>
        <taxon>Thelephorales</taxon>
        <taxon>Thelephoraceae</taxon>
        <taxon>Thelephora</taxon>
    </lineage>
</organism>
<dbReference type="OrthoDB" id="27934at2759"/>
<proteinExistence type="predicted"/>
<sequence>MPYPPQPYPPVTRSEPSDCVDVHPLLEPDDTVLGTMFVDSPGDVPRDATLAAELAADISMEIGSPTVVQDTSDPTAKNSDWCSVSSSVAEHAYIQPSTSLGVTTVPPMLMESDVPSCVSALDSPMDTEYDGATACSELTTGLGLDYDTTPRASGEWISQLLYTAAFSHLSCSRCASPPVAPSSACSDFSQTSSPGQDISDFCADDLSNQRQNSSIFIEPVPATFARPVSPLPPSSPGFVNDCAMEWSDDVSIPVFPLPSSPVPSSSPPHLFTSSPTRGSLHISPPTSPIPAKNLEAAPSTVCVNPFKRPRSPGAVETCAGDQVDGLGEGPAVKKLKPHNPPQPKRSTHLSQHREHAKLKTPFRSPVTAATKDCPRYKDTAPSSEPDPPSSPAPASDDRAATEGSSPQKPKEDMMVRVRTPRASAQFKSPLSAATGSEAGRMRRVVSASPNVQALQLRLQTLKRAIKIRNDGEGEKLEMLANKWTNVAREVAWEVWSVVKDNVQDVSKLGSGRGGFQDSWGWTGEGAKDGAVNMDRPRGEDEILSEDDEPPVPEDTMSLMLRKMGIDPSSLGWNEEEGEFVDVSC</sequence>
<gene>
    <name evidence="2" type="ORF">BJ322DRAFT_161410</name>
</gene>
<comment type="caution">
    <text evidence="2">The sequence shown here is derived from an EMBL/GenBank/DDBJ whole genome shotgun (WGS) entry which is preliminary data.</text>
</comment>
<feature type="region of interest" description="Disordered" evidence="1">
    <location>
        <begin position="519"/>
        <end position="553"/>
    </location>
</feature>
<keyword evidence="3" id="KW-1185">Reference proteome</keyword>
<feature type="compositionally biased region" description="Acidic residues" evidence="1">
    <location>
        <begin position="541"/>
        <end position="551"/>
    </location>
</feature>
<protein>
    <submittedName>
        <fullName evidence="2">Uncharacterized protein</fullName>
    </submittedName>
</protein>
<evidence type="ECO:0000313" key="3">
    <source>
        <dbReference type="Proteomes" id="UP000736335"/>
    </source>
</evidence>
<dbReference type="Gene3D" id="6.10.140.1020">
    <property type="match status" value="1"/>
</dbReference>
<dbReference type="EMBL" id="WIUZ02000011">
    <property type="protein sequence ID" value="KAF9782578.1"/>
    <property type="molecule type" value="Genomic_DNA"/>
</dbReference>
<dbReference type="Proteomes" id="UP000736335">
    <property type="component" value="Unassembled WGS sequence"/>
</dbReference>
<evidence type="ECO:0000256" key="1">
    <source>
        <dbReference type="SAM" id="MobiDB-lite"/>
    </source>
</evidence>
<evidence type="ECO:0000313" key="2">
    <source>
        <dbReference type="EMBL" id="KAF9782578.1"/>
    </source>
</evidence>
<feature type="region of interest" description="Disordered" evidence="1">
    <location>
        <begin position="261"/>
        <end position="293"/>
    </location>
</feature>
<feature type="region of interest" description="Disordered" evidence="1">
    <location>
        <begin position="310"/>
        <end position="414"/>
    </location>
</feature>
<reference evidence="2" key="1">
    <citation type="journal article" date="2020" name="Nat. Commun.">
        <title>Large-scale genome sequencing of mycorrhizal fungi provides insights into the early evolution of symbiotic traits.</title>
        <authorList>
            <person name="Miyauchi S."/>
            <person name="Kiss E."/>
            <person name="Kuo A."/>
            <person name="Drula E."/>
            <person name="Kohler A."/>
            <person name="Sanchez-Garcia M."/>
            <person name="Morin E."/>
            <person name="Andreopoulos B."/>
            <person name="Barry K.W."/>
            <person name="Bonito G."/>
            <person name="Buee M."/>
            <person name="Carver A."/>
            <person name="Chen C."/>
            <person name="Cichocki N."/>
            <person name="Clum A."/>
            <person name="Culley D."/>
            <person name="Crous P.W."/>
            <person name="Fauchery L."/>
            <person name="Girlanda M."/>
            <person name="Hayes R.D."/>
            <person name="Keri Z."/>
            <person name="LaButti K."/>
            <person name="Lipzen A."/>
            <person name="Lombard V."/>
            <person name="Magnuson J."/>
            <person name="Maillard F."/>
            <person name="Murat C."/>
            <person name="Nolan M."/>
            <person name="Ohm R.A."/>
            <person name="Pangilinan J."/>
            <person name="Pereira M.F."/>
            <person name="Perotto S."/>
            <person name="Peter M."/>
            <person name="Pfister S."/>
            <person name="Riley R."/>
            <person name="Sitrit Y."/>
            <person name="Stielow J.B."/>
            <person name="Szollosi G."/>
            <person name="Zifcakova L."/>
            <person name="Stursova M."/>
            <person name="Spatafora J.W."/>
            <person name="Tedersoo L."/>
            <person name="Vaario L.M."/>
            <person name="Yamada A."/>
            <person name="Yan M."/>
            <person name="Wang P."/>
            <person name="Xu J."/>
            <person name="Bruns T."/>
            <person name="Baldrian P."/>
            <person name="Vilgalys R."/>
            <person name="Dunand C."/>
            <person name="Henrissat B."/>
            <person name="Grigoriev I.V."/>
            <person name="Hibbett D."/>
            <person name="Nagy L.G."/>
            <person name="Martin F.M."/>
        </authorList>
    </citation>
    <scope>NUCLEOTIDE SEQUENCE</scope>
    <source>
        <strain evidence="2">UH-Tt-Lm1</strain>
    </source>
</reference>
<reference evidence="2" key="2">
    <citation type="submission" date="2020-11" db="EMBL/GenBank/DDBJ databases">
        <authorList>
            <consortium name="DOE Joint Genome Institute"/>
            <person name="Kuo A."/>
            <person name="Miyauchi S."/>
            <person name="Kiss E."/>
            <person name="Drula E."/>
            <person name="Kohler A."/>
            <person name="Sanchez-Garcia M."/>
            <person name="Andreopoulos B."/>
            <person name="Barry K.W."/>
            <person name="Bonito G."/>
            <person name="Buee M."/>
            <person name="Carver A."/>
            <person name="Chen C."/>
            <person name="Cichocki N."/>
            <person name="Clum A."/>
            <person name="Culley D."/>
            <person name="Crous P.W."/>
            <person name="Fauchery L."/>
            <person name="Girlanda M."/>
            <person name="Hayes R."/>
            <person name="Keri Z."/>
            <person name="Labutti K."/>
            <person name="Lipzen A."/>
            <person name="Lombard V."/>
            <person name="Magnuson J."/>
            <person name="Maillard F."/>
            <person name="Morin E."/>
            <person name="Murat C."/>
            <person name="Nolan M."/>
            <person name="Ohm R."/>
            <person name="Pangilinan J."/>
            <person name="Pereira M."/>
            <person name="Perotto S."/>
            <person name="Peter M."/>
            <person name="Riley R."/>
            <person name="Sitrit Y."/>
            <person name="Stielow B."/>
            <person name="Szollosi G."/>
            <person name="Zifcakova L."/>
            <person name="Stursova M."/>
            <person name="Spatafora J.W."/>
            <person name="Tedersoo L."/>
            <person name="Vaario L.-M."/>
            <person name="Yamada A."/>
            <person name="Yan M."/>
            <person name="Wang P."/>
            <person name="Xu J."/>
            <person name="Bruns T."/>
            <person name="Baldrian P."/>
            <person name="Vilgalys R."/>
            <person name="Henrissat B."/>
            <person name="Grigoriev I.V."/>
            <person name="Hibbett D."/>
            <person name="Nagy L.G."/>
            <person name="Martin F.M."/>
        </authorList>
    </citation>
    <scope>NUCLEOTIDE SEQUENCE</scope>
    <source>
        <strain evidence="2">UH-Tt-Lm1</strain>
    </source>
</reference>